<accession>A0AAW0Q4F6</accession>
<sequence>MLPMETTTTIAPVQDDCETSESHSVWSWWPSWRPTSMSLLKSAESKILACIQNDLWARFVTLPNQDRIWTLTVTNKLTRKTPEQVSKLPW</sequence>
<dbReference type="Proteomes" id="UP001460270">
    <property type="component" value="Unassembled WGS sequence"/>
</dbReference>
<keyword evidence="2" id="KW-1185">Reference proteome</keyword>
<proteinExistence type="predicted"/>
<name>A0AAW0Q4F6_9GOBI</name>
<evidence type="ECO:0000313" key="1">
    <source>
        <dbReference type="EMBL" id="KAK7945392.1"/>
    </source>
</evidence>
<reference evidence="2" key="1">
    <citation type="submission" date="2024-04" db="EMBL/GenBank/DDBJ databases">
        <title>Salinicola lusitanus LLJ914,a marine bacterium isolated from the Okinawa Trough.</title>
        <authorList>
            <person name="Li J."/>
        </authorList>
    </citation>
    <scope>NUCLEOTIDE SEQUENCE [LARGE SCALE GENOMIC DNA]</scope>
</reference>
<evidence type="ECO:0000313" key="2">
    <source>
        <dbReference type="Proteomes" id="UP001460270"/>
    </source>
</evidence>
<dbReference type="AlphaFoldDB" id="A0AAW0Q4F6"/>
<gene>
    <name evidence="1" type="ORF">WMY93_001120</name>
</gene>
<protein>
    <submittedName>
        <fullName evidence="1">Uncharacterized protein</fullName>
    </submittedName>
</protein>
<comment type="caution">
    <text evidence="1">The sequence shown here is derived from an EMBL/GenBank/DDBJ whole genome shotgun (WGS) entry which is preliminary data.</text>
</comment>
<organism evidence="1 2">
    <name type="scientific">Mugilogobius chulae</name>
    <name type="common">yellowstripe goby</name>
    <dbReference type="NCBI Taxonomy" id="88201"/>
    <lineage>
        <taxon>Eukaryota</taxon>
        <taxon>Metazoa</taxon>
        <taxon>Chordata</taxon>
        <taxon>Craniata</taxon>
        <taxon>Vertebrata</taxon>
        <taxon>Euteleostomi</taxon>
        <taxon>Actinopterygii</taxon>
        <taxon>Neopterygii</taxon>
        <taxon>Teleostei</taxon>
        <taxon>Neoteleostei</taxon>
        <taxon>Acanthomorphata</taxon>
        <taxon>Gobiaria</taxon>
        <taxon>Gobiiformes</taxon>
        <taxon>Gobioidei</taxon>
        <taxon>Gobiidae</taxon>
        <taxon>Gobionellinae</taxon>
        <taxon>Mugilogobius</taxon>
    </lineage>
</organism>
<dbReference type="EMBL" id="JBBPFD010000001">
    <property type="protein sequence ID" value="KAK7945392.1"/>
    <property type="molecule type" value="Genomic_DNA"/>
</dbReference>